<evidence type="ECO:0000313" key="3">
    <source>
        <dbReference type="Proteomes" id="UP000718564"/>
    </source>
</evidence>
<organism evidence="2 3">
    <name type="scientific">Brasilonema bromeliae SPC951</name>
    <dbReference type="NCBI Taxonomy" id="385972"/>
    <lineage>
        <taxon>Bacteria</taxon>
        <taxon>Bacillati</taxon>
        <taxon>Cyanobacteriota</taxon>
        <taxon>Cyanophyceae</taxon>
        <taxon>Nostocales</taxon>
        <taxon>Scytonemataceae</taxon>
        <taxon>Brasilonema</taxon>
        <taxon>Bromeliae group (in: Brasilonema)</taxon>
    </lineage>
</organism>
<proteinExistence type="predicted"/>
<name>A0ABX1P5S7_9CYAN</name>
<gene>
    <name evidence="2" type="ORF">DP116_06990</name>
</gene>
<evidence type="ECO:0008006" key="4">
    <source>
        <dbReference type="Google" id="ProtNLM"/>
    </source>
</evidence>
<dbReference type="RefSeq" id="WP_169154484.1">
    <property type="nucleotide sequence ID" value="NZ_CAWPJE010000407.1"/>
</dbReference>
<keyword evidence="3" id="KW-1185">Reference proteome</keyword>
<comment type="caution">
    <text evidence="2">The sequence shown here is derived from an EMBL/GenBank/DDBJ whole genome shotgun (WGS) entry which is preliminary data.</text>
</comment>
<protein>
    <recommendedName>
        <fullName evidence="4">Tetratricopeptide repeat protein</fullName>
    </recommendedName>
</protein>
<dbReference type="Proteomes" id="UP000718564">
    <property type="component" value="Unassembled WGS sequence"/>
</dbReference>
<evidence type="ECO:0000256" key="1">
    <source>
        <dbReference type="SAM" id="MobiDB-lite"/>
    </source>
</evidence>
<reference evidence="2 3" key="1">
    <citation type="submission" date="2018-06" db="EMBL/GenBank/DDBJ databases">
        <title>Comparative genomics of Brasilonema spp. strains.</title>
        <authorList>
            <person name="Alvarenga D.O."/>
            <person name="Fiore M.F."/>
            <person name="Varani A.M."/>
        </authorList>
    </citation>
    <scope>NUCLEOTIDE SEQUENCE [LARGE SCALE GENOMIC DNA]</scope>
    <source>
        <strain evidence="2 3">SPC951</strain>
    </source>
</reference>
<dbReference type="EMBL" id="QMEB01000035">
    <property type="protein sequence ID" value="NMG19207.1"/>
    <property type="molecule type" value="Genomic_DNA"/>
</dbReference>
<feature type="region of interest" description="Disordered" evidence="1">
    <location>
        <begin position="40"/>
        <end position="61"/>
    </location>
</feature>
<accession>A0ABX1P5S7</accession>
<evidence type="ECO:0000313" key="2">
    <source>
        <dbReference type="EMBL" id="NMG19207.1"/>
    </source>
</evidence>
<sequence>MLKGSHTIAFALTLTSLFLVINTNIAYAKQNPERGTYVINEPEPGDAPGLPRPPRPCSRPGGTFPCTRRPAPPIPIIDLELNDVTNDVAIKKLEALKASGKATNDDYILLGYFYSLEKKYDLSEANYLKALELATDDGRKAIIQQELKKVRDHNVKQ</sequence>